<organism evidence="3 4">
    <name type="scientific">Fusarium equiseti</name>
    <name type="common">Fusarium scirpi</name>
    <dbReference type="NCBI Taxonomy" id="61235"/>
    <lineage>
        <taxon>Eukaryota</taxon>
        <taxon>Fungi</taxon>
        <taxon>Dikarya</taxon>
        <taxon>Ascomycota</taxon>
        <taxon>Pezizomycotina</taxon>
        <taxon>Sordariomycetes</taxon>
        <taxon>Hypocreomycetidae</taxon>
        <taxon>Hypocreales</taxon>
        <taxon>Nectriaceae</taxon>
        <taxon>Fusarium</taxon>
        <taxon>Fusarium incarnatum-equiseti species complex</taxon>
    </lineage>
</organism>
<dbReference type="InterPro" id="IPR045336">
    <property type="entry name" value="MmgE_PrpD_N"/>
</dbReference>
<feature type="domain" description="MmgE/PrpD N-terminal" evidence="1">
    <location>
        <begin position="4"/>
        <end position="247"/>
    </location>
</feature>
<sequence length="462" mass="49558">MATRRLATWSHNLQYSDLPEDVIRAAVRSFYDWAGCAITGSGHEATKIALSQQYQTLSPFFGPPTASLLGHQEALKADAQHAALINGIASHVHDYDDTHLDTIIHPTGPVASALLAVAEWEGGVSVKEFITALVAGIEAECKAGLAVWPEHYDVGWHIKSTVGSIGAAVAVSKILGLSPTETAHAIGLAATQVTGLREVFGSHCKSFHPGRAAQSGLLGAVMVEGGYTSSEGALEAKRGWAAVVDTNKPDVLRSLDHWLSTENENGLATQCTGRWEILRNSFKPNPCGIVIHPVIDACIQLHAVLIRHGHSSEQVKSVIAEVHPLVLELTGKKTPEDGLEAKFSVYHSGACGLLHGKATPAEYEDNVVLDPAVIAIRDRISANIDTSIAPDSAKVSVMLENGDVFTKYVEHAVGSRANPLSDIKLKKKFIDGCKMVGIRNAEVMSESYWALDNVDDMQHLMK</sequence>
<name>A0A8J2NHI1_FUSEQ</name>
<evidence type="ECO:0000259" key="2">
    <source>
        <dbReference type="Pfam" id="PF19305"/>
    </source>
</evidence>
<dbReference type="Proteomes" id="UP000693738">
    <property type="component" value="Unassembled WGS sequence"/>
</dbReference>
<dbReference type="PANTHER" id="PTHR16943:SF8">
    <property type="entry name" value="2-METHYLCITRATE DEHYDRATASE"/>
    <property type="match status" value="1"/>
</dbReference>
<dbReference type="PANTHER" id="PTHR16943">
    <property type="entry name" value="2-METHYLCITRATE DEHYDRATASE-RELATED"/>
    <property type="match status" value="1"/>
</dbReference>
<feature type="domain" description="MmgE/PrpD C-terminal" evidence="2">
    <location>
        <begin position="286"/>
        <end position="436"/>
    </location>
</feature>
<gene>
    <name evidence="3" type="ORF">FEQUK3_LOCUS11572</name>
</gene>
<dbReference type="Pfam" id="PF19305">
    <property type="entry name" value="MmgE_PrpD_C"/>
    <property type="match status" value="1"/>
</dbReference>
<reference evidence="3" key="1">
    <citation type="submission" date="2021-05" db="EMBL/GenBank/DDBJ databases">
        <authorList>
            <person name="Khan N."/>
        </authorList>
    </citation>
    <scope>NUCLEOTIDE SEQUENCE</scope>
</reference>
<dbReference type="InterPro" id="IPR005656">
    <property type="entry name" value="MmgE_PrpD"/>
</dbReference>
<protein>
    <recommendedName>
        <fullName evidence="5">2-methylcitrate dehydratase</fullName>
    </recommendedName>
</protein>
<comment type="caution">
    <text evidence="3">The sequence shown here is derived from an EMBL/GenBank/DDBJ whole genome shotgun (WGS) entry which is preliminary data.</text>
</comment>
<dbReference type="GO" id="GO:0016829">
    <property type="term" value="F:lyase activity"/>
    <property type="evidence" value="ECO:0007669"/>
    <property type="project" value="InterPro"/>
</dbReference>
<dbReference type="InterPro" id="IPR045337">
    <property type="entry name" value="MmgE_PrpD_C"/>
</dbReference>
<evidence type="ECO:0000313" key="3">
    <source>
        <dbReference type="EMBL" id="CAG7565868.1"/>
    </source>
</evidence>
<dbReference type="EMBL" id="CAJSTJ010000192">
    <property type="protein sequence ID" value="CAG7565868.1"/>
    <property type="molecule type" value="Genomic_DNA"/>
</dbReference>
<evidence type="ECO:0000259" key="1">
    <source>
        <dbReference type="Pfam" id="PF03972"/>
    </source>
</evidence>
<dbReference type="Pfam" id="PF03972">
    <property type="entry name" value="MmgE_PrpD_N"/>
    <property type="match status" value="1"/>
</dbReference>
<proteinExistence type="predicted"/>
<evidence type="ECO:0008006" key="5">
    <source>
        <dbReference type="Google" id="ProtNLM"/>
    </source>
</evidence>
<dbReference type="AlphaFoldDB" id="A0A8J2NHI1"/>
<evidence type="ECO:0000313" key="4">
    <source>
        <dbReference type="Proteomes" id="UP000693738"/>
    </source>
</evidence>
<accession>A0A8J2NHI1</accession>